<evidence type="ECO:0000313" key="17">
    <source>
        <dbReference type="Proteomes" id="UP001316803"/>
    </source>
</evidence>
<organism evidence="16 17">
    <name type="scientific">Knufia fluminis</name>
    <dbReference type="NCBI Taxonomy" id="191047"/>
    <lineage>
        <taxon>Eukaryota</taxon>
        <taxon>Fungi</taxon>
        <taxon>Dikarya</taxon>
        <taxon>Ascomycota</taxon>
        <taxon>Pezizomycotina</taxon>
        <taxon>Eurotiomycetes</taxon>
        <taxon>Chaetothyriomycetidae</taxon>
        <taxon>Chaetothyriales</taxon>
        <taxon>Trichomeriaceae</taxon>
        <taxon>Knufia</taxon>
    </lineage>
</organism>
<reference evidence="16 17" key="1">
    <citation type="submission" date="2022-12" db="EMBL/GenBank/DDBJ databases">
        <title>Genomic features and morphological characterization of a novel Knufia sp. strain isolated from spacecraft assembly facility.</title>
        <authorList>
            <person name="Teixeira M."/>
            <person name="Chander A.M."/>
            <person name="Stajich J.E."/>
            <person name="Venkateswaran K."/>
        </authorList>
    </citation>
    <scope>NUCLEOTIDE SEQUENCE [LARGE SCALE GENOMIC DNA]</scope>
    <source>
        <strain evidence="16 17">FJI-L2-BK-P2</strain>
    </source>
</reference>
<dbReference type="InterPro" id="IPR054696">
    <property type="entry name" value="GTP-eEF1A_C"/>
</dbReference>
<dbReference type="FunFam" id="2.40.30.10:FF:000020">
    <property type="entry name" value="Translation elongation factor EF-1"/>
    <property type="match status" value="1"/>
</dbReference>
<dbReference type="PRINTS" id="PR00315">
    <property type="entry name" value="ELONGATNFCT"/>
</dbReference>
<feature type="compositionally biased region" description="Polar residues" evidence="14">
    <location>
        <begin position="358"/>
        <end position="371"/>
    </location>
</feature>
<dbReference type="PROSITE" id="PS51722">
    <property type="entry name" value="G_TR_2"/>
    <property type="match status" value="1"/>
</dbReference>
<dbReference type="InterPro" id="IPR000795">
    <property type="entry name" value="T_Tr_GTP-bd_dom"/>
</dbReference>
<evidence type="ECO:0000256" key="10">
    <source>
        <dbReference type="ARBA" id="ARBA00023134"/>
    </source>
</evidence>
<dbReference type="Proteomes" id="UP001316803">
    <property type="component" value="Unassembled WGS sequence"/>
</dbReference>
<feature type="region of interest" description="Disordered" evidence="14">
    <location>
        <begin position="129"/>
        <end position="149"/>
    </location>
</feature>
<gene>
    <name evidence="16" type="ORF">OHC33_002084</name>
</gene>
<dbReference type="CDD" id="cd16267">
    <property type="entry name" value="HBS1-like_II"/>
    <property type="match status" value="1"/>
</dbReference>
<dbReference type="NCBIfam" id="TIGR00231">
    <property type="entry name" value="small_GTP"/>
    <property type="match status" value="1"/>
</dbReference>
<keyword evidence="8" id="KW-0648">Protein biosynthesis</keyword>
<comment type="subunit">
    <text evidence="12">Component of the Dom34-Hbs1 complex, also named Pelota-HBS1L complex, composed of dom34 and hbs1.</text>
</comment>
<dbReference type="InterPro" id="IPR009000">
    <property type="entry name" value="Transl_B-barrel_sf"/>
</dbReference>
<dbReference type="FunFam" id="3.40.50.300:FF:000204">
    <property type="entry name" value="Translation elongation factor Tu"/>
    <property type="match status" value="1"/>
</dbReference>
<evidence type="ECO:0000256" key="13">
    <source>
        <dbReference type="ARBA" id="ARBA00074866"/>
    </source>
</evidence>
<dbReference type="Pfam" id="PF00009">
    <property type="entry name" value="GTP_EFTU"/>
    <property type="match status" value="1"/>
</dbReference>
<keyword evidence="17" id="KW-1185">Reference proteome</keyword>
<keyword evidence="9" id="KW-0496">Mitochondrion</keyword>
<evidence type="ECO:0000256" key="1">
    <source>
        <dbReference type="ARBA" id="ARBA00004496"/>
    </source>
</evidence>
<comment type="caution">
    <text evidence="16">The sequence shown here is derived from an EMBL/GenBank/DDBJ whole genome shotgun (WGS) entry which is preliminary data.</text>
</comment>
<dbReference type="GO" id="GO:0003924">
    <property type="term" value="F:GTPase activity"/>
    <property type="evidence" value="ECO:0007669"/>
    <property type="project" value="InterPro"/>
</dbReference>
<comment type="similarity">
    <text evidence="2">Belongs to the TRAFAC class translation factor GTPase superfamily. Classic translation factor GTPase family. EF-Tu/EF-1A subfamily.</text>
</comment>
<dbReference type="PANTHER" id="PTHR23115">
    <property type="entry name" value="TRANSLATION FACTOR"/>
    <property type="match status" value="1"/>
</dbReference>
<dbReference type="Gene3D" id="2.40.30.10">
    <property type="entry name" value="Translation factors"/>
    <property type="match status" value="2"/>
</dbReference>
<comment type="catalytic activity">
    <reaction evidence="11">
        <text>GTP + H2O = GDP + phosphate + H(+)</text>
        <dbReference type="Rhea" id="RHEA:19669"/>
        <dbReference type="ChEBI" id="CHEBI:15377"/>
        <dbReference type="ChEBI" id="CHEBI:15378"/>
        <dbReference type="ChEBI" id="CHEBI:37565"/>
        <dbReference type="ChEBI" id="CHEBI:43474"/>
        <dbReference type="ChEBI" id="CHEBI:58189"/>
    </reaction>
    <physiologicalReaction direction="left-to-right" evidence="11">
        <dbReference type="Rhea" id="RHEA:19670"/>
    </physiologicalReaction>
</comment>
<dbReference type="GO" id="GO:0005525">
    <property type="term" value="F:GTP binding"/>
    <property type="evidence" value="ECO:0007669"/>
    <property type="project" value="UniProtKB-KW"/>
</dbReference>
<evidence type="ECO:0000256" key="2">
    <source>
        <dbReference type="ARBA" id="ARBA00007249"/>
    </source>
</evidence>
<evidence type="ECO:0000259" key="15">
    <source>
        <dbReference type="PROSITE" id="PS51722"/>
    </source>
</evidence>
<keyword evidence="7" id="KW-0810">Translation regulation</keyword>
<sequence>MSTRRVKNVGYDDDDLDYDDDYDEGFDEGQQEVSAEDKEQLRLGTIEVRKLLGLAYQVSDTDIQDKLWDSYYDIEKTVSYIKSKQQTGNHDGLPADRHLDKHKPKSTPAKSSQPTRKLNISFFLPPCPTNTSLPRRARSDPELRSDLPPISAQDFFADCPWGQVPDHRKADILVEPIYHSRGLLGGASKDGKMSKLAALAAKRRQKENVNPATPTKPDDAVPQDDYAASLSKLTLSNDKPKHRKQSTTDKECDASTTEDVAEGSKGDSQLSSNESKRNSEDEPIVERTNPSAFAGTFFHTTTSNHVSSIDTSILNKAPSMFDFKDPSPDDIVYKAQTGRAPAKSTSQPKNQPKAPSKPSVTNGVGNLNISDTPKVKSKNIDVLGEYKKVEHKNAANFVVIGHVDAGKSTLMGRLLFDLKAIDQRTMDRYKKEAENIGKGSFAFAWVLDQGSEERERGVTIDIAMNKFDTDKTSFTILDAPGHQDFVPNMIAGASQADFAVLVIDASPGNFESGLRGQTKEHALLAKSIGVQRLIVAVNKMDMVNWSQERFNDIKNQMSSFLKATRFNLESTAFIPCSGLQGDNILQPITDPAASWYKDGQTLAQALDAYEPVTHNLDRPLRMTVGDVFRGGVQNPISISGRIEAGSLQVGEQILVQPSSEKATIRALDLDNDDGEGIREWAVAGQNVVLHLTDIDPIHLRSGDVICAPGRDQIQNITKFTAQILSFAHLTPMNVDIHRGRLHVPGRISQLVGILDKKTGDVLKKKPKIVKLEEVVRVLVELERGVPIEAGGRVVLRAQGETVGAGLVE</sequence>
<protein>
    <recommendedName>
        <fullName evidence="13">Elongation factor 1 alpha-like protein</fullName>
    </recommendedName>
    <alternativeName>
        <fullName evidence="3">Elongation factor 1-alpha</fullName>
    </alternativeName>
</protein>
<keyword evidence="10" id="KW-0342">GTP-binding</keyword>
<accession>A0AAN8EJ05</accession>
<name>A0AAN8EJ05_9EURO</name>
<evidence type="ECO:0000256" key="8">
    <source>
        <dbReference type="ARBA" id="ARBA00022917"/>
    </source>
</evidence>
<dbReference type="EMBL" id="JAKLMC020000004">
    <property type="protein sequence ID" value="KAK5956598.1"/>
    <property type="molecule type" value="Genomic_DNA"/>
</dbReference>
<proteinExistence type="inferred from homology"/>
<keyword evidence="6" id="KW-0378">Hydrolase</keyword>
<feature type="compositionally biased region" description="Polar residues" evidence="14">
    <location>
        <begin position="108"/>
        <end position="117"/>
    </location>
</feature>
<feature type="compositionally biased region" description="Acidic residues" evidence="14">
    <location>
        <begin position="11"/>
        <end position="30"/>
    </location>
</feature>
<feature type="domain" description="Tr-type G" evidence="15">
    <location>
        <begin position="392"/>
        <end position="620"/>
    </location>
</feature>
<dbReference type="CDD" id="cd01883">
    <property type="entry name" value="EF1_alpha"/>
    <property type="match status" value="1"/>
</dbReference>
<dbReference type="GO" id="GO:0006417">
    <property type="term" value="P:regulation of translation"/>
    <property type="evidence" value="ECO:0007669"/>
    <property type="project" value="UniProtKB-KW"/>
</dbReference>
<dbReference type="InterPro" id="IPR005225">
    <property type="entry name" value="Small_GTP-bd"/>
</dbReference>
<evidence type="ECO:0000313" key="16">
    <source>
        <dbReference type="EMBL" id="KAK5956598.1"/>
    </source>
</evidence>
<evidence type="ECO:0000256" key="4">
    <source>
        <dbReference type="ARBA" id="ARBA00022490"/>
    </source>
</evidence>
<dbReference type="InterPro" id="IPR027417">
    <property type="entry name" value="P-loop_NTPase"/>
</dbReference>
<evidence type="ECO:0000256" key="7">
    <source>
        <dbReference type="ARBA" id="ARBA00022845"/>
    </source>
</evidence>
<dbReference type="InterPro" id="IPR015033">
    <property type="entry name" value="HBS1-like_N"/>
</dbReference>
<dbReference type="InterPro" id="IPR009001">
    <property type="entry name" value="Transl_elong_EF1A/Init_IF2_C"/>
</dbReference>
<keyword evidence="5" id="KW-0547">Nucleotide-binding</keyword>
<evidence type="ECO:0000256" key="3">
    <source>
        <dbReference type="ARBA" id="ARBA00013870"/>
    </source>
</evidence>
<evidence type="ECO:0000256" key="14">
    <source>
        <dbReference type="SAM" id="MobiDB-lite"/>
    </source>
</evidence>
<evidence type="ECO:0000256" key="12">
    <source>
        <dbReference type="ARBA" id="ARBA00063537"/>
    </source>
</evidence>
<feature type="region of interest" description="Disordered" evidence="14">
    <location>
        <begin position="201"/>
        <end position="292"/>
    </location>
</feature>
<dbReference type="SUPFAM" id="SSF52540">
    <property type="entry name" value="P-loop containing nucleoside triphosphate hydrolases"/>
    <property type="match status" value="1"/>
</dbReference>
<evidence type="ECO:0000256" key="9">
    <source>
        <dbReference type="ARBA" id="ARBA00023128"/>
    </source>
</evidence>
<comment type="subcellular location">
    <subcellularLocation>
        <location evidence="1">Cytoplasm</location>
    </subcellularLocation>
</comment>
<keyword evidence="4" id="KW-0963">Cytoplasm</keyword>
<dbReference type="SUPFAM" id="SSF50465">
    <property type="entry name" value="EF-Tu/eEF-1alpha/eIF2-gamma C-terminal domain"/>
    <property type="match status" value="1"/>
</dbReference>
<dbReference type="GO" id="GO:1990533">
    <property type="term" value="C:Dom34-Hbs1 complex"/>
    <property type="evidence" value="ECO:0007669"/>
    <property type="project" value="UniProtKB-ARBA"/>
</dbReference>
<dbReference type="PROSITE" id="PS00301">
    <property type="entry name" value="G_TR_1"/>
    <property type="match status" value="1"/>
</dbReference>
<dbReference type="InterPro" id="IPR050100">
    <property type="entry name" value="TRAFAC_GTPase_members"/>
</dbReference>
<dbReference type="GO" id="GO:0005829">
    <property type="term" value="C:cytosol"/>
    <property type="evidence" value="ECO:0007669"/>
    <property type="project" value="GOC"/>
</dbReference>
<evidence type="ECO:0000256" key="5">
    <source>
        <dbReference type="ARBA" id="ARBA00022741"/>
    </source>
</evidence>
<dbReference type="GO" id="GO:0002184">
    <property type="term" value="P:cytoplasmic translational termination"/>
    <property type="evidence" value="ECO:0007669"/>
    <property type="project" value="UniProtKB-ARBA"/>
</dbReference>
<dbReference type="InterPro" id="IPR031157">
    <property type="entry name" value="G_TR_CS"/>
</dbReference>
<dbReference type="Pfam" id="PF08938">
    <property type="entry name" value="HBS1_N"/>
    <property type="match status" value="1"/>
</dbReference>
<dbReference type="SUPFAM" id="SSF50447">
    <property type="entry name" value="Translation proteins"/>
    <property type="match status" value="1"/>
</dbReference>
<dbReference type="Pfam" id="PF22594">
    <property type="entry name" value="GTP-eEF1A_C"/>
    <property type="match status" value="1"/>
</dbReference>
<feature type="region of interest" description="Disordered" evidence="14">
    <location>
        <begin position="1"/>
        <end position="37"/>
    </location>
</feature>
<evidence type="ECO:0000256" key="6">
    <source>
        <dbReference type="ARBA" id="ARBA00022801"/>
    </source>
</evidence>
<feature type="region of interest" description="Disordered" evidence="14">
    <location>
        <begin position="83"/>
        <end position="117"/>
    </location>
</feature>
<dbReference type="Gene3D" id="3.40.50.300">
    <property type="entry name" value="P-loop containing nucleotide triphosphate hydrolases"/>
    <property type="match status" value="1"/>
</dbReference>
<dbReference type="AlphaFoldDB" id="A0AAN8EJ05"/>
<evidence type="ECO:0000256" key="11">
    <source>
        <dbReference type="ARBA" id="ARBA00049117"/>
    </source>
</evidence>
<feature type="region of interest" description="Disordered" evidence="14">
    <location>
        <begin position="338"/>
        <end position="372"/>
    </location>
</feature>